<evidence type="ECO:0000313" key="13">
    <source>
        <dbReference type="EMBL" id="KAG2494868.1"/>
    </source>
</evidence>
<comment type="subcellular location">
    <subcellularLocation>
        <location evidence="1 11">Endoplasmic reticulum membrane</location>
        <topology evidence="1 11">Multi-pass membrane protein</topology>
    </subcellularLocation>
</comment>
<protein>
    <recommendedName>
        <fullName evidence="11">Acyltransferase</fullName>
        <ecNumber evidence="11">2.3.1.-</ecNumber>
    </recommendedName>
</protein>
<evidence type="ECO:0000256" key="1">
    <source>
        <dbReference type="ARBA" id="ARBA00004477"/>
    </source>
</evidence>
<proteinExistence type="inferred from homology"/>
<keyword evidence="7 11" id="KW-1133">Transmembrane helix</keyword>
<feature type="transmembrane region" description="Helical" evidence="11">
    <location>
        <begin position="62"/>
        <end position="88"/>
    </location>
</feature>
<dbReference type="Pfam" id="PF03982">
    <property type="entry name" value="DAGAT"/>
    <property type="match status" value="1"/>
</dbReference>
<feature type="region of interest" description="Disordered" evidence="12">
    <location>
        <begin position="1"/>
        <end position="46"/>
    </location>
</feature>
<evidence type="ECO:0000256" key="6">
    <source>
        <dbReference type="ARBA" id="ARBA00022824"/>
    </source>
</evidence>
<evidence type="ECO:0000256" key="5">
    <source>
        <dbReference type="ARBA" id="ARBA00022692"/>
    </source>
</evidence>
<evidence type="ECO:0000256" key="9">
    <source>
        <dbReference type="ARBA" id="ARBA00023136"/>
    </source>
</evidence>
<evidence type="ECO:0000256" key="3">
    <source>
        <dbReference type="ARBA" id="ARBA00022516"/>
    </source>
</evidence>
<name>A0A835Y2S8_9CHLO</name>
<dbReference type="PANTHER" id="PTHR12317">
    <property type="entry name" value="DIACYLGLYCEROL O-ACYLTRANSFERASE"/>
    <property type="match status" value="1"/>
</dbReference>
<dbReference type="OrthoDB" id="264532at2759"/>
<evidence type="ECO:0000313" key="14">
    <source>
        <dbReference type="Proteomes" id="UP000612055"/>
    </source>
</evidence>
<accession>A0A835Y2S8</accession>
<dbReference type="PANTHER" id="PTHR12317:SF63">
    <property type="entry name" value="DIACYLGLYCEROL O-ACYLTRANSFERASE 2"/>
    <property type="match status" value="1"/>
</dbReference>
<keyword evidence="9 11" id="KW-0472">Membrane</keyword>
<keyword evidence="4 11" id="KW-0808">Transferase</keyword>
<dbReference type="Proteomes" id="UP000612055">
    <property type="component" value="Unassembled WGS sequence"/>
</dbReference>
<evidence type="ECO:0000256" key="2">
    <source>
        <dbReference type="ARBA" id="ARBA00005420"/>
    </source>
</evidence>
<dbReference type="CDD" id="cd07987">
    <property type="entry name" value="LPLAT_MGAT-like"/>
    <property type="match status" value="1"/>
</dbReference>
<sequence>MQEGATPAAWLGTTGPEESSDGSGVRQRRAGPSRADAARDAPHRPARPTSLGAKLLDYFLEWAAVGIYVTGIYVSGLLLPLALMALWFLGPASLAGWTLLCLFLFLTFVPLPLITGAHSDRFIRFSVRRAVAYFPLRLEVADPAAFRPDTPYVFGFCPHSALPLALPITFASCSELLPPELRGRTHGLASSVCFSAPIVRQLWWWLGIRPATRQAMEGLLRQGRVAVLTPGGVQEVLHMQHGKEVAYLGPRTGFVRIAIRCGAPLVPVFAFGQTRTYSWLRPGPPFCPEWLVQAISRTAGAVPVLMYGACGTPMPHREPMAVVIGKPIPVPELAEGEEPSSEVVEGLLRRFKQELQVLYDTHKAQYGRGEELIII</sequence>
<evidence type="ECO:0000256" key="12">
    <source>
        <dbReference type="SAM" id="MobiDB-lite"/>
    </source>
</evidence>
<keyword evidence="6 11" id="KW-0256">Endoplasmic reticulum</keyword>
<evidence type="ECO:0000256" key="10">
    <source>
        <dbReference type="ARBA" id="ARBA00023315"/>
    </source>
</evidence>
<feature type="transmembrane region" description="Helical" evidence="11">
    <location>
        <begin position="94"/>
        <end position="114"/>
    </location>
</feature>
<evidence type="ECO:0000256" key="7">
    <source>
        <dbReference type="ARBA" id="ARBA00022989"/>
    </source>
</evidence>
<keyword evidence="8" id="KW-0443">Lipid metabolism</keyword>
<dbReference type="EMBL" id="JAEHOE010000028">
    <property type="protein sequence ID" value="KAG2494868.1"/>
    <property type="molecule type" value="Genomic_DNA"/>
</dbReference>
<comment type="similarity">
    <text evidence="2 11">Belongs to the diacylglycerol acyltransferase family.</text>
</comment>
<evidence type="ECO:0000256" key="11">
    <source>
        <dbReference type="RuleBase" id="RU367023"/>
    </source>
</evidence>
<dbReference type="EC" id="2.3.1.-" evidence="11"/>
<organism evidence="13 14">
    <name type="scientific">Edaphochlamys debaryana</name>
    <dbReference type="NCBI Taxonomy" id="47281"/>
    <lineage>
        <taxon>Eukaryota</taxon>
        <taxon>Viridiplantae</taxon>
        <taxon>Chlorophyta</taxon>
        <taxon>core chlorophytes</taxon>
        <taxon>Chlorophyceae</taxon>
        <taxon>CS clade</taxon>
        <taxon>Chlamydomonadales</taxon>
        <taxon>Chlamydomonadales incertae sedis</taxon>
        <taxon>Edaphochlamys</taxon>
    </lineage>
</organism>
<dbReference type="GO" id="GO:0004144">
    <property type="term" value="F:diacylglycerol O-acyltransferase activity"/>
    <property type="evidence" value="ECO:0007669"/>
    <property type="project" value="UniProtKB-ARBA"/>
</dbReference>
<gene>
    <name evidence="13" type="ORF">HYH03_007107</name>
</gene>
<keyword evidence="5 11" id="KW-0812">Transmembrane</keyword>
<dbReference type="InterPro" id="IPR007130">
    <property type="entry name" value="DAGAT"/>
</dbReference>
<dbReference type="GO" id="GO:0019432">
    <property type="term" value="P:triglyceride biosynthetic process"/>
    <property type="evidence" value="ECO:0007669"/>
    <property type="project" value="TreeGrafter"/>
</dbReference>
<dbReference type="AlphaFoldDB" id="A0A835Y2S8"/>
<comment type="caution">
    <text evidence="13">The sequence shown here is derived from an EMBL/GenBank/DDBJ whole genome shotgun (WGS) entry which is preliminary data.</text>
</comment>
<keyword evidence="10" id="KW-0012">Acyltransferase</keyword>
<dbReference type="GO" id="GO:0005789">
    <property type="term" value="C:endoplasmic reticulum membrane"/>
    <property type="evidence" value="ECO:0007669"/>
    <property type="project" value="UniProtKB-SubCell"/>
</dbReference>
<keyword evidence="3" id="KW-0444">Lipid biosynthesis</keyword>
<keyword evidence="14" id="KW-1185">Reference proteome</keyword>
<reference evidence="13" key="1">
    <citation type="journal article" date="2020" name="bioRxiv">
        <title>Comparative genomics of Chlamydomonas.</title>
        <authorList>
            <person name="Craig R.J."/>
            <person name="Hasan A.R."/>
            <person name="Ness R.W."/>
            <person name="Keightley P.D."/>
        </authorList>
    </citation>
    <scope>NUCLEOTIDE SEQUENCE</scope>
    <source>
        <strain evidence="13">CCAP 11/70</strain>
    </source>
</reference>
<evidence type="ECO:0000256" key="4">
    <source>
        <dbReference type="ARBA" id="ARBA00022679"/>
    </source>
</evidence>
<dbReference type="SUPFAM" id="SSF69593">
    <property type="entry name" value="Glycerol-3-phosphate (1)-acyltransferase"/>
    <property type="match status" value="1"/>
</dbReference>
<evidence type="ECO:0000256" key="8">
    <source>
        <dbReference type="ARBA" id="ARBA00023098"/>
    </source>
</evidence>